<protein>
    <submittedName>
        <fullName evidence="1">Uncharacterized protein</fullName>
    </submittedName>
</protein>
<dbReference type="InterPro" id="IPR054206">
    <property type="entry name" value="DUF6912"/>
</dbReference>
<dbReference type="AlphaFoldDB" id="A0A147KE15"/>
<dbReference type="Proteomes" id="UP000074382">
    <property type="component" value="Unassembled WGS sequence"/>
</dbReference>
<dbReference type="Pfam" id="PF21853">
    <property type="entry name" value="DUF6912"/>
    <property type="match status" value="1"/>
</dbReference>
<keyword evidence="2" id="KW-1185">Reference proteome</keyword>
<gene>
    <name evidence="1" type="ORF">AC529_17155</name>
</gene>
<organism evidence="1 2">
    <name type="scientific">Thermobifida cellulosilytica TB100</name>
    <dbReference type="NCBI Taxonomy" id="665004"/>
    <lineage>
        <taxon>Bacteria</taxon>
        <taxon>Bacillati</taxon>
        <taxon>Actinomycetota</taxon>
        <taxon>Actinomycetes</taxon>
        <taxon>Streptosporangiales</taxon>
        <taxon>Nocardiopsidaceae</taxon>
        <taxon>Thermobifida</taxon>
    </lineage>
</organism>
<accession>A0A147KE15</accession>
<name>A0A147KE15_THECS</name>
<dbReference type="STRING" id="665004.AC529_17155"/>
<dbReference type="EMBL" id="LGEM01000122">
    <property type="protein sequence ID" value="KUP95508.1"/>
    <property type="molecule type" value="Genomic_DNA"/>
</dbReference>
<dbReference type="PATRIC" id="fig|665004.4.peg.3705"/>
<evidence type="ECO:0000313" key="2">
    <source>
        <dbReference type="Proteomes" id="UP000074382"/>
    </source>
</evidence>
<evidence type="ECO:0000313" key="1">
    <source>
        <dbReference type="EMBL" id="KUP95508.1"/>
    </source>
</evidence>
<proteinExistence type="predicted"/>
<comment type="caution">
    <text evidence="1">The sequence shown here is derived from an EMBL/GenBank/DDBJ whole genome shotgun (WGS) entry which is preliminary data.</text>
</comment>
<sequence>MRIYLPATLTVLAAALADDGFRKGPYTAYAVTPALRAALGTDDEEELEYAAMDAAAEESARMLAADPAAPARRVVVAAELPERVVHPDDDGTAPARVRVTGVVPLRRVASAHVDDEAAAADVAAGRTEEHELLWYATQELRYLLE</sequence>
<dbReference type="RefSeq" id="WP_068758345.1">
    <property type="nucleotide sequence ID" value="NZ_KQ950186.1"/>
</dbReference>
<reference evidence="2" key="1">
    <citation type="journal article" date="2017" name="Acta Aliment.">
        <title>Plant polysaccharide degrading enzyme system of Thermpbifida cellulosilytica TB100 revealed by de novo genome project data.</title>
        <authorList>
            <person name="Toth A."/>
            <person name="Baka E."/>
            <person name="Luzics S."/>
            <person name="Bata-Vidacs I."/>
            <person name="Nagy I."/>
            <person name="Balint B."/>
            <person name="Herceg R."/>
            <person name="Olasz F."/>
            <person name="Wilk T."/>
            <person name="Nagy T."/>
            <person name="Kriszt B."/>
            <person name="Nagy I."/>
            <person name="Kukolya J."/>
        </authorList>
    </citation>
    <scope>NUCLEOTIDE SEQUENCE [LARGE SCALE GENOMIC DNA]</scope>
    <source>
        <strain evidence="2">TB100</strain>
    </source>
</reference>